<organism evidence="1">
    <name type="scientific">Culex pipiens</name>
    <name type="common">House mosquito</name>
    <dbReference type="NCBI Taxonomy" id="7175"/>
    <lineage>
        <taxon>Eukaryota</taxon>
        <taxon>Metazoa</taxon>
        <taxon>Ecdysozoa</taxon>
        <taxon>Arthropoda</taxon>
        <taxon>Hexapoda</taxon>
        <taxon>Insecta</taxon>
        <taxon>Pterygota</taxon>
        <taxon>Neoptera</taxon>
        <taxon>Endopterygota</taxon>
        <taxon>Diptera</taxon>
        <taxon>Nematocera</taxon>
        <taxon>Culicoidea</taxon>
        <taxon>Culicidae</taxon>
        <taxon>Culicinae</taxon>
        <taxon>Culicini</taxon>
        <taxon>Culex</taxon>
        <taxon>Culex</taxon>
    </lineage>
</organism>
<proteinExistence type="predicted"/>
<evidence type="ECO:0000313" key="1">
    <source>
        <dbReference type="EMBL" id="CAG6512289.1"/>
    </source>
</evidence>
<dbReference type="EMBL" id="HBUE01270609">
    <property type="protein sequence ID" value="CAG6563742.1"/>
    <property type="molecule type" value="Transcribed_RNA"/>
</dbReference>
<protein>
    <submittedName>
        <fullName evidence="1">(northern house mosquito) hypothetical protein</fullName>
    </submittedName>
</protein>
<sequence length="130" mass="14007">MSTTAGAACAVSCGPKSATSSGWIGATPLRRGPGLRIATGRCANFTARLRPIYGERIRCIGFCTRSCTVERTPKSKLNRRRCCHRSDATPARKCTATRAASWSSRTESNTTLRFASSAERTSSDRTLSIT</sequence>
<name>A0A8D8DGF2_CULPI</name>
<reference evidence="1" key="1">
    <citation type="submission" date="2021-05" db="EMBL/GenBank/DDBJ databases">
        <authorList>
            <person name="Alioto T."/>
            <person name="Alioto T."/>
            <person name="Gomez Garrido J."/>
        </authorList>
    </citation>
    <scope>NUCLEOTIDE SEQUENCE</scope>
</reference>
<accession>A0A8D8DGF2</accession>
<dbReference type="AlphaFoldDB" id="A0A8D8DGF2"/>
<dbReference type="EMBL" id="HBUE01165321">
    <property type="protein sequence ID" value="CAG6512289.1"/>
    <property type="molecule type" value="Transcribed_RNA"/>
</dbReference>